<evidence type="ECO:0000313" key="3">
    <source>
        <dbReference type="Proteomes" id="UP000251241"/>
    </source>
</evidence>
<feature type="region of interest" description="Disordered" evidence="1">
    <location>
        <begin position="89"/>
        <end position="112"/>
    </location>
</feature>
<gene>
    <name evidence="2" type="ORF">NCTC11343_03383</name>
</gene>
<sequence>MKSLLKNLNFGALVVLASVVTLTVSWKNHESKKATPTWYQVSLINPAGGNIATNQKIDGLYPGGAPSGSCNTSPGATCAVQLSDALDPTDMPATVKEANDDGFTSQAFRQHQ</sequence>
<accession>A0A2X2J3N7</accession>
<dbReference type="EMBL" id="UAUU01000009">
    <property type="protein sequence ID" value="SPZ88254.1"/>
    <property type="molecule type" value="Genomic_DNA"/>
</dbReference>
<reference evidence="2 3" key="1">
    <citation type="submission" date="2018-06" db="EMBL/GenBank/DDBJ databases">
        <authorList>
            <consortium name="Pathogen Informatics"/>
            <person name="Doyle S."/>
        </authorList>
    </citation>
    <scope>NUCLEOTIDE SEQUENCE [LARGE SCALE GENOMIC DNA]</scope>
    <source>
        <strain evidence="2 3">NCTC11343</strain>
    </source>
</reference>
<dbReference type="AlphaFoldDB" id="A0A2X2J3N7"/>
<feature type="compositionally biased region" description="Polar residues" evidence="1">
    <location>
        <begin position="102"/>
        <end position="112"/>
    </location>
</feature>
<dbReference type="Proteomes" id="UP000251241">
    <property type="component" value="Unassembled WGS sequence"/>
</dbReference>
<name>A0A2X2J3N7_SPHMU</name>
<protein>
    <submittedName>
        <fullName evidence="2">Uncharacterized protein</fullName>
    </submittedName>
</protein>
<evidence type="ECO:0000256" key="1">
    <source>
        <dbReference type="SAM" id="MobiDB-lite"/>
    </source>
</evidence>
<evidence type="ECO:0000313" key="2">
    <source>
        <dbReference type="EMBL" id="SPZ88254.1"/>
    </source>
</evidence>
<proteinExistence type="predicted"/>
<organism evidence="2 3">
    <name type="scientific">Sphingobacterium multivorum</name>
    <dbReference type="NCBI Taxonomy" id="28454"/>
    <lineage>
        <taxon>Bacteria</taxon>
        <taxon>Pseudomonadati</taxon>
        <taxon>Bacteroidota</taxon>
        <taxon>Sphingobacteriia</taxon>
        <taxon>Sphingobacteriales</taxon>
        <taxon>Sphingobacteriaceae</taxon>
        <taxon>Sphingobacterium</taxon>
    </lineage>
</organism>